<evidence type="ECO:0000256" key="4">
    <source>
        <dbReference type="ARBA" id="ARBA00022496"/>
    </source>
</evidence>
<dbReference type="GO" id="GO:0015408">
    <property type="term" value="F:ABC-type ferric iron transporter activity"/>
    <property type="evidence" value="ECO:0007669"/>
    <property type="project" value="InterPro"/>
</dbReference>
<evidence type="ECO:0000256" key="5">
    <source>
        <dbReference type="ARBA" id="ARBA00022505"/>
    </source>
</evidence>
<dbReference type="InterPro" id="IPR003439">
    <property type="entry name" value="ABC_transporter-like_ATP-bd"/>
</dbReference>
<dbReference type="EC" id="7.3.2.6" evidence="13"/>
<evidence type="ECO:0000256" key="15">
    <source>
        <dbReference type="ARBA" id="ARBA00047936"/>
    </source>
</evidence>
<dbReference type="PANTHER" id="PTHR42781:SF4">
    <property type="entry name" value="SPERMIDINE_PUTRESCINE IMPORT ATP-BINDING PROTEIN POTA"/>
    <property type="match status" value="1"/>
</dbReference>
<evidence type="ECO:0000256" key="11">
    <source>
        <dbReference type="ARBA" id="ARBA00038307"/>
    </source>
</evidence>
<keyword evidence="5" id="KW-0500">Molybdenum</keyword>
<reference evidence="18 19" key="1">
    <citation type="journal article" date="2019" name="Int. J. Syst. Evol. Microbiol.">
        <title>The Global Catalogue of Microorganisms (GCM) 10K type strain sequencing project: providing services to taxonomists for standard genome sequencing and annotation.</title>
        <authorList>
            <consortium name="The Broad Institute Genomics Platform"/>
            <consortium name="The Broad Institute Genome Sequencing Center for Infectious Disease"/>
            <person name="Wu L."/>
            <person name="Ma J."/>
        </authorList>
    </citation>
    <scope>NUCLEOTIDE SEQUENCE [LARGE SCALE GENOMIC DNA]</scope>
    <source>
        <strain evidence="18 19">JCM 16330</strain>
    </source>
</reference>
<keyword evidence="19" id="KW-1185">Reference proteome</keyword>
<evidence type="ECO:0000256" key="9">
    <source>
        <dbReference type="ARBA" id="ARBA00023065"/>
    </source>
</evidence>
<keyword evidence="10" id="KW-0472">Membrane</keyword>
<name>A0AAV3SBD8_9EURY</name>
<comment type="subunit">
    <text evidence="12">The complex is composed of two ATP-binding proteins (WtpC), two transmembrane proteins (WtpB) and a solute-binding protein (WtpA).</text>
</comment>
<dbReference type="PROSITE" id="PS50893">
    <property type="entry name" value="ABC_TRANSPORTER_2"/>
    <property type="match status" value="1"/>
</dbReference>
<keyword evidence="6" id="KW-0547">Nucleotide-binding</keyword>
<keyword evidence="8" id="KW-0408">Iron</keyword>
<dbReference type="InterPro" id="IPR003593">
    <property type="entry name" value="AAA+_ATPase"/>
</dbReference>
<dbReference type="InterPro" id="IPR017871">
    <property type="entry name" value="ABC_transporter-like_CS"/>
</dbReference>
<dbReference type="AlphaFoldDB" id="A0AAV3SBD8"/>
<accession>A0AAV3SBD8</accession>
<dbReference type="CDD" id="cd03259">
    <property type="entry name" value="ABC_Carb_Solutes_like"/>
    <property type="match status" value="1"/>
</dbReference>
<gene>
    <name evidence="18" type="ORF">GCM10009066_26940</name>
</gene>
<dbReference type="Proteomes" id="UP001500837">
    <property type="component" value="Unassembled WGS sequence"/>
</dbReference>
<feature type="compositionally biased region" description="Basic and acidic residues" evidence="16">
    <location>
        <begin position="310"/>
        <end position="325"/>
    </location>
</feature>
<evidence type="ECO:0000256" key="10">
    <source>
        <dbReference type="ARBA" id="ARBA00023136"/>
    </source>
</evidence>
<evidence type="ECO:0000256" key="8">
    <source>
        <dbReference type="ARBA" id="ARBA00023004"/>
    </source>
</evidence>
<comment type="caution">
    <text evidence="18">The sequence shown here is derived from an EMBL/GenBank/DDBJ whole genome shotgun (WGS) entry which is preliminary data.</text>
</comment>
<dbReference type="GO" id="GO:0016887">
    <property type="term" value="F:ATP hydrolysis activity"/>
    <property type="evidence" value="ECO:0007669"/>
    <property type="project" value="InterPro"/>
</dbReference>
<dbReference type="InterPro" id="IPR015853">
    <property type="entry name" value="ABC_transpr_FbpC"/>
</dbReference>
<dbReference type="GO" id="GO:0005886">
    <property type="term" value="C:plasma membrane"/>
    <property type="evidence" value="ECO:0007669"/>
    <property type="project" value="UniProtKB-SubCell"/>
</dbReference>
<dbReference type="EMBL" id="BAAABL010000087">
    <property type="protein sequence ID" value="GAA0312294.1"/>
    <property type="molecule type" value="Genomic_DNA"/>
</dbReference>
<keyword evidence="7 18" id="KW-0067">ATP-binding</keyword>
<dbReference type="InterPro" id="IPR027417">
    <property type="entry name" value="P-loop_NTPase"/>
</dbReference>
<comment type="catalytic activity">
    <reaction evidence="15">
        <text>tungstate(in) + ATP + H2O = tungstate(out) + ADP + phosphate + H(+)</text>
        <dbReference type="Rhea" id="RHEA:35027"/>
        <dbReference type="ChEBI" id="CHEBI:15377"/>
        <dbReference type="ChEBI" id="CHEBI:15378"/>
        <dbReference type="ChEBI" id="CHEBI:30616"/>
        <dbReference type="ChEBI" id="CHEBI:43474"/>
        <dbReference type="ChEBI" id="CHEBI:46502"/>
        <dbReference type="ChEBI" id="CHEBI:456216"/>
        <dbReference type="EC" id="7.3.2.6"/>
    </reaction>
</comment>
<dbReference type="InterPro" id="IPR008995">
    <property type="entry name" value="Mo/tungstate-bd_C_term_dom"/>
</dbReference>
<evidence type="ECO:0000256" key="16">
    <source>
        <dbReference type="SAM" id="MobiDB-lite"/>
    </source>
</evidence>
<evidence type="ECO:0000256" key="14">
    <source>
        <dbReference type="ARBA" id="ARBA00041133"/>
    </source>
</evidence>
<comment type="similarity">
    <text evidence="11">Belongs to the ABC transporter superfamily. Sulfate/tungstate importer (TC 3.A.1.6) family.</text>
</comment>
<keyword evidence="9" id="KW-0406">Ion transport</keyword>
<dbReference type="PANTHER" id="PTHR42781">
    <property type="entry name" value="SPERMIDINE/PUTRESCINE IMPORT ATP-BINDING PROTEIN POTA"/>
    <property type="match status" value="1"/>
</dbReference>
<dbReference type="SMART" id="SM00382">
    <property type="entry name" value="AAA"/>
    <property type="match status" value="1"/>
</dbReference>
<feature type="domain" description="ABC transporter" evidence="17">
    <location>
        <begin position="5"/>
        <end position="228"/>
    </location>
</feature>
<evidence type="ECO:0000256" key="1">
    <source>
        <dbReference type="ARBA" id="ARBA00004202"/>
    </source>
</evidence>
<evidence type="ECO:0000256" key="2">
    <source>
        <dbReference type="ARBA" id="ARBA00022448"/>
    </source>
</evidence>
<protein>
    <recommendedName>
        <fullName evidence="14">Molybdate/tungstate import ATP-binding protein WtpC</fullName>
        <ecNumber evidence="13">7.3.2.6</ecNumber>
    </recommendedName>
</protein>
<dbReference type="SUPFAM" id="SSF50331">
    <property type="entry name" value="MOP-like"/>
    <property type="match status" value="1"/>
</dbReference>
<evidence type="ECO:0000313" key="18">
    <source>
        <dbReference type="EMBL" id="GAA0312294.1"/>
    </source>
</evidence>
<sequence length="325" mass="34873">MDLMLRFDVSADFRDDATTFDVAADLSVDDGETLCLLGPSGSGKTLLLRLLAGFHDYDGTVTLEGRALDDSPPEDRGFGFVFQQYALFSHLSVRENVAFGTKYHDDARDPDALLARLGVADLAERSPETLSGGEAQRVALARALAVRPDAFLLDEPLSALDAPTRERLRADLVDVLADETAVYVTHDRTTARAVADRIAVLRDGRVAQVGPTDEVFERPATRFVAEFTGASVVDGRDLPASLDAPASTLAVRPEHVHVGADTPDSVPARLIRTVREPAAYRVTLAVGDASLVAYTQTQPATETTVGVPPERWHALPNDGERDGGG</sequence>
<proteinExistence type="inferred from homology"/>
<keyword evidence="2" id="KW-0813">Transport</keyword>
<evidence type="ECO:0000256" key="6">
    <source>
        <dbReference type="ARBA" id="ARBA00022741"/>
    </source>
</evidence>
<evidence type="ECO:0000256" key="13">
    <source>
        <dbReference type="ARBA" id="ARBA00039025"/>
    </source>
</evidence>
<organism evidence="18 19">
    <name type="scientific">Halarchaeum salinum</name>
    <dbReference type="NCBI Taxonomy" id="489912"/>
    <lineage>
        <taxon>Archaea</taxon>
        <taxon>Methanobacteriati</taxon>
        <taxon>Methanobacteriota</taxon>
        <taxon>Stenosarchaea group</taxon>
        <taxon>Halobacteria</taxon>
        <taxon>Halobacteriales</taxon>
        <taxon>Halobacteriaceae</taxon>
    </lineage>
</organism>
<keyword evidence="4" id="KW-0410">Iron transport</keyword>
<dbReference type="InterPro" id="IPR050093">
    <property type="entry name" value="ABC_SmlMolc_Importer"/>
</dbReference>
<evidence type="ECO:0000256" key="12">
    <source>
        <dbReference type="ARBA" id="ARBA00038781"/>
    </source>
</evidence>
<dbReference type="GO" id="GO:0005524">
    <property type="term" value="F:ATP binding"/>
    <property type="evidence" value="ECO:0007669"/>
    <property type="project" value="UniProtKB-KW"/>
</dbReference>
<evidence type="ECO:0000256" key="7">
    <source>
        <dbReference type="ARBA" id="ARBA00022840"/>
    </source>
</evidence>
<dbReference type="GO" id="GO:1901238">
    <property type="term" value="F:ABC-type tungstate transporter activity"/>
    <property type="evidence" value="ECO:0007669"/>
    <property type="project" value="UniProtKB-EC"/>
</dbReference>
<evidence type="ECO:0000259" key="17">
    <source>
        <dbReference type="PROSITE" id="PS50893"/>
    </source>
</evidence>
<keyword evidence="3" id="KW-1003">Cell membrane</keyword>
<evidence type="ECO:0000256" key="3">
    <source>
        <dbReference type="ARBA" id="ARBA00022475"/>
    </source>
</evidence>
<comment type="subcellular location">
    <subcellularLocation>
        <location evidence="1">Cell membrane</location>
        <topology evidence="1">Peripheral membrane protein</topology>
    </subcellularLocation>
</comment>
<dbReference type="Pfam" id="PF00005">
    <property type="entry name" value="ABC_tran"/>
    <property type="match status" value="1"/>
</dbReference>
<dbReference type="PROSITE" id="PS00211">
    <property type="entry name" value="ABC_TRANSPORTER_1"/>
    <property type="match status" value="1"/>
</dbReference>
<feature type="region of interest" description="Disordered" evidence="16">
    <location>
        <begin position="299"/>
        <end position="325"/>
    </location>
</feature>
<dbReference type="SUPFAM" id="SSF52540">
    <property type="entry name" value="P-loop containing nucleoside triphosphate hydrolases"/>
    <property type="match status" value="1"/>
</dbReference>
<dbReference type="Gene3D" id="3.40.50.300">
    <property type="entry name" value="P-loop containing nucleotide triphosphate hydrolases"/>
    <property type="match status" value="1"/>
</dbReference>
<evidence type="ECO:0000313" key="19">
    <source>
        <dbReference type="Proteomes" id="UP001500837"/>
    </source>
</evidence>